<dbReference type="InterPro" id="IPR055588">
    <property type="entry name" value="DUF7164"/>
</dbReference>
<proteinExistence type="predicted"/>
<dbReference type="Proteomes" id="UP000612055">
    <property type="component" value="Unassembled WGS sequence"/>
</dbReference>
<comment type="caution">
    <text evidence="2">The sequence shown here is derived from an EMBL/GenBank/DDBJ whole genome shotgun (WGS) entry which is preliminary data.</text>
</comment>
<evidence type="ECO:0000313" key="2">
    <source>
        <dbReference type="EMBL" id="KAG2501633.1"/>
    </source>
</evidence>
<evidence type="ECO:0000259" key="1">
    <source>
        <dbReference type="Pfam" id="PF23741"/>
    </source>
</evidence>
<sequence length="388" mass="44005">MLRKPELDANWKKAVHTHALTESADGSFVRPLSGLFDVEVLKRKPRVLFGYLSAKDWAFVEFLCFLHASWRYVTSMAQPTGYRIDLVVFAEGRWLREVAALCQVLDLDELEEDDYNRIRRLGNAAACFVVPYPRAPPQVWQNYPFVSSYHFLADERVQRLLGENYGYALKTDLDCFITPTLIHHFPQQLEVGYMPYTPHPTTGERLRAVAASLGLTHAGIHDIGPTWYGDVPTLLALASASLPLVHHLLDRHFDKAPDGSWRQNWAQGEGWPLWSKDMAVMYAPDILLSHMVQHWERSKKYDVHGDSERYTFALYHIHLQHGDGDFSKFEFFKHHYDGRDITQGLDFNLVRDYALWLAVSTWRHVRGGQAALQAGAGAGGLAAGAGSG</sequence>
<reference evidence="2" key="1">
    <citation type="journal article" date="2020" name="bioRxiv">
        <title>Comparative genomics of Chlamydomonas.</title>
        <authorList>
            <person name="Craig R.J."/>
            <person name="Hasan A.R."/>
            <person name="Ness R.W."/>
            <person name="Keightley P.D."/>
        </authorList>
    </citation>
    <scope>NUCLEOTIDE SEQUENCE</scope>
    <source>
        <strain evidence="2">CCAP 11/70</strain>
    </source>
</reference>
<accession>A0A835YFA2</accession>
<keyword evidence="3" id="KW-1185">Reference proteome</keyword>
<dbReference type="EMBL" id="JAEHOE010000001">
    <property type="protein sequence ID" value="KAG2501633.1"/>
    <property type="molecule type" value="Genomic_DNA"/>
</dbReference>
<protein>
    <recommendedName>
        <fullName evidence="1">DUF7164 domain-containing protein</fullName>
    </recommendedName>
</protein>
<evidence type="ECO:0000313" key="3">
    <source>
        <dbReference type="Proteomes" id="UP000612055"/>
    </source>
</evidence>
<dbReference type="Pfam" id="PF23741">
    <property type="entry name" value="DUF7164"/>
    <property type="match status" value="1"/>
</dbReference>
<gene>
    <name evidence="2" type="ORF">HYH03_000138</name>
</gene>
<dbReference type="AlphaFoldDB" id="A0A835YFA2"/>
<organism evidence="2 3">
    <name type="scientific">Edaphochlamys debaryana</name>
    <dbReference type="NCBI Taxonomy" id="47281"/>
    <lineage>
        <taxon>Eukaryota</taxon>
        <taxon>Viridiplantae</taxon>
        <taxon>Chlorophyta</taxon>
        <taxon>core chlorophytes</taxon>
        <taxon>Chlorophyceae</taxon>
        <taxon>CS clade</taxon>
        <taxon>Chlamydomonadales</taxon>
        <taxon>Chlamydomonadales incertae sedis</taxon>
        <taxon>Edaphochlamys</taxon>
    </lineage>
</organism>
<name>A0A835YFA2_9CHLO</name>
<feature type="domain" description="DUF7164" evidence="1">
    <location>
        <begin position="54"/>
        <end position="337"/>
    </location>
</feature>
<dbReference type="OrthoDB" id="330499at2759"/>